<evidence type="ECO:0000313" key="6">
    <source>
        <dbReference type="WBParaSite" id="PSU_v2.g21517.t1"/>
    </source>
</evidence>
<keyword evidence="3" id="KW-0862">Zinc</keyword>
<protein>
    <submittedName>
        <fullName evidence="6">FLYWCH-type domain-containing protein</fullName>
    </submittedName>
</protein>
<reference evidence="6" key="1">
    <citation type="submission" date="2022-11" db="UniProtKB">
        <authorList>
            <consortium name="WormBaseParasite"/>
        </authorList>
    </citation>
    <scope>IDENTIFICATION</scope>
</reference>
<dbReference type="GO" id="GO:0008270">
    <property type="term" value="F:zinc ion binding"/>
    <property type="evidence" value="ECO:0007669"/>
    <property type="project" value="UniProtKB-KW"/>
</dbReference>
<evidence type="ECO:0000256" key="1">
    <source>
        <dbReference type="ARBA" id="ARBA00022723"/>
    </source>
</evidence>
<feature type="domain" description="FLYWCH-type" evidence="4">
    <location>
        <begin position="36"/>
        <end position="93"/>
    </location>
</feature>
<dbReference type="AlphaFoldDB" id="A0A914YMF4"/>
<keyword evidence="2" id="KW-0863">Zinc-finger</keyword>
<proteinExistence type="predicted"/>
<dbReference type="Pfam" id="PF04500">
    <property type="entry name" value="FLYWCH"/>
    <property type="match status" value="1"/>
</dbReference>
<dbReference type="WBParaSite" id="PSU_v2.g21517.t1">
    <property type="protein sequence ID" value="PSU_v2.g21517.t1"/>
    <property type="gene ID" value="PSU_v2.g21517"/>
</dbReference>
<evidence type="ECO:0000256" key="3">
    <source>
        <dbReference type="ARBA" id="ARBA00022833"/>
    </source>
</evidence>
<keyword evidence="5" id="KW-1185">Reference proteome</keyword>
<dbReference type="InterPro" id="IPR007588">
    <property type="entry name" value="Znf_FLYWCH"/>
</dbReference>
<keyword evidence="1" id="KW-0479">Metal-binding</keyword>
<evidence type="ECO:0000256" key="2">
    <source>
        <dbReference type="ARBA" id="ARBA00022771"/>
    </source>
</evidence>
<evidence type="ECO:0000313" key="5">
    <source>
        <dbReference type="Proteomes" id="UP000887577"/>
    </source>
</evidence>
<evidence type="ECO:0000259" key="4">
    <source>
        <dbReference type="Pfam" id="PF04500"/>
    </source>
</evidence>
<accession>A0A914YMF4</accession>
<dbReference type="Proteomes" id="UP000887577">
    <property type="component" value="Unplaced"/>
</dbReference>
<sequence length="210" mass="24023">MNESFDSLHDVDDIPTYGAGDRIRIQMKLNKKPIAIVGGYEFKWAHEAQRTGEHYWLCVNYFKKGVARCPAVIYTDGKTSVAIVVAMKNSHNHAGDAVSSENRIMRNRGRHLASTNGNLSTRRVIAQVTEHASDAIRSRGTVNMERLIRRHRQRERFEPPVPRTAEFVIPEEYKTMSDGSPFVMHDSSVDNRENVEIDGRIIILGIEYWR</sequence>
<name>A0A914YMF4_9BILA</name>
<dbReference type="Gene3D" id="2.20.25.240">
    <property type="match status" value="1"/>
</dbReference>
<organism evidence="5 6">
    <name type="scientific">Panagrolaimus superbus</name>
    <dbReference type="NCBI Taxonomy" id="310955"/>
    <lineage>
        <taxon>Eukaryota</taxon>
        <taxon>Metazoa</taxon>
        <taxon>Ecdysozoa</taxon>
        <taxon>Nematoda</taxon>
        <taxon>Chromadorea</taxon>
        <taxon>Rhabditida</taxon>
        <taxon>Tylenchina</taxon>
        <taxon>Panagrolaimomorpha</taxon>
        <taxon>Panagrolaimoidea</taxon>
        <taxon>Panagrolaimidae</taxon>
        <taxon>Panagrolaimus</taxon>
    </lineage>
</organism>